<dbReference type="Proteomes" id="UP001359485">
    <property type="component" value="Unassembled WGS sequence"/>
</dbReference>
<dbReference type="EMBL" id="JAWJWF010000049">
    <property type="protein sequence ID" value="KAK6619352.1"/>
    <property type="molecule type" value="Genomic_DNA"/>
</dbReference>
<evidence type="ECO:0000256" key="1">
    <source>
        <dbReference type="SAM" id="MobiDB-lite"/>
    </source>
</evidence>
<feature type="region of interest" description="Disordered" evidence="1">
    <location>
        <begin position="24"/>
        <end position="83"/>
    </location>
</feature>
<organism evidence="2 3">
    <name type="scientific">Polyplax serrata</name>
    <name type="common">Common mouse louse</name>
    <dbReference type="NCBI Taxonomy" id="468196"/>
    <lineage>
        <taxon>Eukaryota</taxon>
        <taxon>Metazoa</taxon>
        <taxon>Ecdysozoa</taxon>
        <taxon>Arthropoda</taxon>
        <taxon>Hexapoda</taxon>
        <taxon>Insecta</taxon>
        <taxon>Pterygota</taxon>
        <taxon>Neoptera</taxon>
        <taxon>Paraneoptera</taxon>
        <taxon>Psocodea</taxon>
        <taxon>Troctomorpha</taxon>
        <taxon>Phthiraptera</taxon>
        <taxon>Anoplura</taxon>
        <taxon>Polyplacidae</taxon>
        <taxon>Polyplax</taxon>
    </lineage>
</organism>
<gene>
    <name evidence="2" type="ORF">RUM44_003734</name>
</gene>
<reference evidence="2 3" key="1">
    <citation type="submission" date="2023-09" db="EMBL/GenBank/DDBJ databases">
        <title>Genomes of two closely related lineages of the louse Polyplax serrata with different host specificities.</title>
        <authorList>
            <person name="Martinu J."/>
            <person name="Tarabai H."/>
            <person name="Stefka J."/>
            <person name="Hypsa V."/>
        </authorList>
    </citation>
    <scope>NUCLEOTIDE SEQUENCE [LARGE SCALE GENOMIC DNA]</scope>
    <source>
        <strain evidence="2">98ZLc_SE</strain>
    </source>
</reference>
<keyword evidence="3" id="KW-1185">Reference proteome</keyword>
<sequence length="83" mass="9537">MPVGMDAMTVGPFKFTRRHGCLNRTNRKSEVESGKMKVGTDRRRRREAKLNGIGEYPGTDEYSRTFSQETSRNGRHGEKLIFD</sequence>
<comment type="caution">
    <text evidence="2">The sequence shown here is derived from an EMBL/GenBank/DDBJ whole genome shotgun (WGS) entry which is preliminary data.</text>
</comment>
<protein>
    <submittedName>
        <fullName evidence="2">Uncharacterized protein</fullName>
    </submittedName>
</protein>
<accession>A0ABR1AHA5</accession>
<evidence type="ECO:0000313" key="2">
    <source>
        <dbReference type="EMBL" id="KAK6619352.1"/>
    </source>
</evidence>
<proteinExistence type="predicted"/>
<evidence type="ECO:0000313" key="3">
    <source>
        <dbReference type="Proteomes" id="UP001359485"/>
    </source>
</evidence>
<feature type="compositionally biased region" description="Basic and acidic residues" evidence="1">
    <location>
        <begin position="27"/>
        <end position="41"/>
    </location>
</feature>
<name>A0ABR1AHA5_POLSC</name>